<dbReference type="InterPro" id="IPR005146">
    <property type="entry name" value="B3/B4_tRNA-bd"/>
</dbReference>
<dbReference type="PANTHER" id="PTHR39209">
    <property type="match status" value="1"/>
</dbReference>
<gene>
    <name evidence="2" type="ORF">C2E16_12085</name>
</gene>
<proteinExistence type="predicted"/>
<organism evidence="2 3">
    <name type="scientific">Mixta calida</name>
    <dbReference type="NCBI Taxonomy" id="665913"/>
    <lineage>
        <taxon>Bacteria</taxon>
        <taxon>Pseudomonadati</taxon>
        <taxon>Pseudomonadota</taxon>
        <taxon>Gammaproteobacteria</taxon>
        <taxon>Enterobacterales</taxon>
        <taxon>Erwiniaceae</taxon>
        <taxon>Mixta</taxon>
    </lineage>
</organism>
<dbReference type="GeneID" id="84632158"/>
<dbReference type="Gene3D" id="3.50.40.10">
    <property type="entry name" value="Phenylalanyl-trna Synthetase, Chain B, domain 3"/>
    <property type="match status" value="1"/>
</dbReference>
<evidence type="ECO:0000313" key="2">
    <source>
        <dbReference type="EMBL" id="AUY25575.1"/>
    </source>
</evidence>
<reference evidence="2 3" key="1">
    <citation type="submission" date="2018-01" db="EMBL/GenBank/DDBJ databases">
        <title>Complete and assembled Genome of Pantoea calida DSM22759T.</title>
        <authorList>
            <person name="Stevens M.J.A."/>
            <person name="Zurfluh K."/>
            <person name="Stephan R."/>
        </authorList>
    </citation>
    <scope>NUCLEOTIDE SEQUENCE [LARGE SCALE GENOMIC DNA]</scope>
    <source>
        <strain evidence="2 3">DSM 22759</strain>
    </source>
</reference>
<dbReference type="SUPFAM" id="SSF56037">
    <property type="entry name" value="PheT/TilS domain"/>
    <property type="match status" value="1"/>
</dbReference>
<feature type="domain" description="B3/B4 tRNA-binding" evidence="1">
    <location>
        <begin position="61"/>
        <end position="217"/>
    </location>
</feature>
<name>A0ABN5HAG9_9GAMM</name>
<dbReference type="Proteomes" id="UP000237673">
    <property type="component" value="Chromosome"/>
</dbReference>
<keyword evidence="3" id="KW-1185">Reference proteome</keyword>
<protein>
    <recommendedName>
        <fullName evidence="1">B3/B4 tRNA-binding domain-containing protein</fullName>
    </recommendedName>
</protein>
<evidence type="ECO:0000313" key="3">
    <source>
        <dbReference type="Proteomes" id="UP000237673"/>
    </source>
</evidence>
<dbReference type="PANTHER" id="PTHR39209:SF2">
    <property type="entry name" value="CYTOPLASMIC PROTEIN"/>
    <property type="match status" value="1"/>
</dbReference>
<evidence type="ECO:0000259" key="1">
    <source>
        <dbReference type="SMART" id="SM00873"/>
    </source>
</evidence>
<accession>A0ABN5HAG9</accession>
<sequence length="231" mass="25219">MFSVSPSIDPAIVSLAPGFRALSIAVEAAPIANAEIAEEALKQACASITGNETPWAEAHLAAWAEAFKAFGAKPKRTPCSADALRKRVLRDRAMPAIDPIVDLYNAVSIRYAIPVGGENFAAYVGQPLLTIANGTELFDTFKEGEPASESPEPGEVIWRDNQGVTCRRWNWRQGVRTRLSAEAKQMWFILESLPAMPLEALYQAGDALMQGIELMMPDSRIEKKLIGFESL</sequence>
<dbReference type="SMART" id="SM00873">
    <property type="entry name" value="B3_4"/>
    <property type="match status" value="1"/>
</dbReference>
<dbReference type="EMBL" id="CP026378">
    <property type="protein sequence ID" value="AUY25575.1"/>
    <property type="molecule type" value="Genomic_DNA"/>
</dbReference>
<dbReference type="RefSeq" id="WP_038625691.1">
    <property type="nucleotide sequence ID" value="NZ_CAXOMJ010000003.1"/>
</dbReference>
<dbReference type="Pfam" id="PF03483">
    <property type="entry name" value="B3_4"/>
    <property type="match status" value="1"/>
</dbReference>
<dbReference type="InterPro" id="IPR020825">
    <property type="entry name" value="Phe-tRNA_synthase-like_B3/B4"/>
</dbReference>